<comment type="caution">
    <text evidence="5">The sequence shown here is derived from an EMBL/GenBank/DDBJ whole genome shotgun (WGS) entry which is preliminary data.</text>
</comment>
<keyword evidence="3" id="KW-0808">Transferase</keyword>
<evidence type="ECO:0000313" key="6">
    <source>
        <dbReference type="Proteomes" id="UP001410795"/>
    </source>
</evidence>
<protein>
    <submittedName>
        <fullName evidence="5">Glycosyltransferase family A protein</fullName>
    </submittedName>
</protein>
<evidence type="ECO:0000259" key="4">
    <source>
        <dbReference type="Pfam" id="PF00535"/>
    </source>
</evidence>
<evidence type="ECO:0000256" key="1">
    <source>
        <dbReference type="ARBA" id="ARBA00006739"/>
    </source>
</evidence>
<dbReference type="SUPFAM" id="SSF53448">
    <property type="entry name" value="Nucleotide-diphospho-sugar transferases"/>
    <property type="match status" value="1"/>
</dbReference>
<dbReference type="EMBL" id="BAAAYV010000009">
    <property type="protein sequence ID" value="GAA3659693.1"/>
    <property type="molecule type" value="Genomic_DNA"/>
</dbReference>
<keyword evidence="6" id="KW-1185">Reference proteome</keyword>
<sequence length="290" mass="32698">MRARAGPASVGPMIADLRSEGPAISIVIPAFNEQRTIRACVLAAIDQTQPAAEIIVVDNLSTDATVDIVRALQRERPDAPLRLMSQGTCQGLVPTRDLGLDAATGDVLGRIDADTVLEHDWVEQVRRIFRDETVSAATGPMIYYDMPLRRWGHRADDALRRAVHRLARDFHYIFGSNMALRASAWRDIRSHVCRDAADEMHEDIDISIHLHERGHRAVYRSAMVAGMSARRLDDGPRDYYSYVMRWERTYDAHGIQDAKLRVPMWVFSAIYPLLKGVRWGATRSGRALTR</sequence>
<dbReference type="PANTHER" id="PTHR43630">
    <property type="entry name" value="POLY-BETA-1,6-N-ACETYL-D-GLUCOSAMINE SYNTHASE"/>
    <property type="match status" value="1"/>
</dbReference>
<comment type="similarity">
    <text evidence="1">Belongs to the glycosyltransferase 2 family.</text>
</comment>
<evidence type="ECO:0000256" key="3">
    <source>
        <dbReference type="ARBA" id="ARBA00022679"/>
    </source>
</evidence>
<dbReference type="PANTHER" id="PTHR43630:SF1">
    <property type="entry name" value="POLY-BETA-1,6-N-ACETYL-D-GLUCOSAMINE SYNTHASE"/>
    <property type="match status" value="1"/>
</dbReference>
<accession>A0ABP7BFX7</accession>
<feature type="domain" description="Glycosyltransferase 2-like" evidence="4">
    <location>
        <begin position="25"/>
        <end position="186"/>
    </location>
</feature>
<organism evidence="5 6">
    <name type="scientific">Microbacterium marinilacus</name>
    <dbReference type="NCBI Taxonomy" id="415209"/>
    <lineage>
        <taxon>Bacteria</taxon>
        <taxon>Bacillati</taxon>
        <taxon>Actinomycetota</taxon>
        <taxon>Actinomycetes</taxon>
        <taxon>Micrococcales</taxon>
        <taxon>Microbacteriaceae</taxon>
        <taxon>Microbacterium</taxon>
    </lineage>
</organism>
<proteinExistence type="inferred from homology"/>
<reference evidence="6" key="1">
    <citation type="journal article" date="2019" name="Int. J. Syst. Evol. Microbiol.">
        <title>The Global Catalogue of Microorganisms (GCM) 10K type strain sequencing project: providing services to taxonomists for standard genome sequencing and annotation.</title>
        <authorList>
            <consortium name="The Broad Institute Genomics Platform"/>
            <consortium name="The Broad Institute Genome Sequencing Center for Infectious Disease"/>
            <person name="Wu L."/>
            <person name="Ma J."/>
        </authorList>
    </citation>
    <scope>NUCLEOTIDE SEQUENCE [LARGE SCALE GENOMIC DNA]</scope>
    <source>
        <strain evidence="6">JCM 16546</strain>
    </source>
</reference>
<keyword evidence="2" id="KW-0328">Glycosyltransferase</keyword>
<dbReference type="InterPro" id="IPR029044">
    <property type="entry name" value="Nucleotide-diphossugar_trans"/>
</dbReference>
<dbReference type="Proteomes" id="UP001410795">
    <property type="component" value="Unassembled WGS sequence"/>
</dbReference>
<name>A0ABP7BFX7_9MICO</name>
<dbReference type="InterPro" id="IPR001173">
    <property type="entry name" value="Glyco_trans_2-like"/>
</dbReference>
<dbReference type="Pfam" id="PF00535">
    <property type="entry name" value="Glycos_transf_2"/>
    <property type="match status" value="1"/>
</dbReference>
<evidence type="ECO:0000313" key="5">
    <source>
        <dbReference type="EMBL" id="GAA3659693.1"/>
    </source>
</evidence>
<evidence type="ECO:0000256" key="2">
    <source>
        <dbReference type="ARBA" id="ARBA00022676"/>
    </source>
</evidence>
<gene>
    <name evidence="5" type="ORF">GCM10022202_20630</name>
</gene>
<dbReference type="CDD" id="cd00761">
    <property type="entry name" value="Glyco_tranf_GTA_type"/>
    <property type="match status" value="1"/>
</dbReference>
<dbReference type="Gene3D" id="3.90.550.10">
    <property type="entry name" value="Spore Coat Polysaccharide Biosynthesis Protein SpsA, Chain A"/>
    <property type="match status" value="1"/>
</dbReference>